<dbReference type="Gene3D" id="2.120.10.10">
    <property type="match status" value="1"/>
</dbReference>
<keyword evidence="3" id="KW-0378">Hydrolase</keyword>
<dbReference type="InterPro" id="IPR016007">
    <property type="entry name" value="Alpha_rhamnosid"/>
</dbReference>
<dbReference type="AlphaFoldDB" id="A0A6I6GUN5"/>
<dbReference type="InterPro" id="IPR035396">
    <property type="entry name" value="Bac_rhamnosid6H"/>
</dbReference>
<dbReference type="Pfam" id="PF05592">
    <property type="entry name" value="Bac_rhamnosid"/>
    <property type="match status" value="1"/>
</dbReference>
<dbReference type="InterPro" id="IPR011040">
    <property type="entry name" value="Sialidase"/>
</dbReference>
<feature type="chain" id="PRO_5026106199" description="alpha-L-rhamnosidase" evidence="4">
    <location>
        <begin position="21"/>
        <end position="1265"/>
    </location>
</feature>
<dbReference type="InterPro" id="IPR035398">
    <property type="entry name" value="Bac_rhamnosid_C"/>
</dbReference>
<dbReference type="Gene3D" id="2.60.40.10">
    <property type="entry name" value="Immunoglobulins"/>
    <property type="match status" value="1"/>
</dbReference>
<dbReference type="KEGG" id="fls:GLV81_12750"/>
<dbReference type="Pfam" id="PF25788">
    <property type="entry name" value="Ig_Rha78A_N"/>
    <property type="match status" value="1"/>
</dbReference>
<dbReference type="Pfam" id="PF17390">
    <property type="entry name" value="Bac_rhamnosid_C"/>
    <property type="match status" value="1"/>
</dbReference>
<evidence type="ECO:0000313" key="10">
    <source>
        <dbReference type="EMBL" id="QGW28849.1"/>
    </source>
</evidence>
<protein>
    <recommendedName>
        <fullName evidence="2">alpha-L-rhamnosidase</fullName>
        <ecNumber evidence="2">3.2.1.40</ecNumber>
    </recommendedName>
</protein>
<organism evidence="10 11">
    <name type="scientific">Phnomibacter ginsenosidimutans</name>
    <dbReference type="NCBI Taxonomy" id="2676868"/>
    <lineage>
        <taxon>Bacteria</taxon>
        <taxon>Pseudomonadati</taxon>
        <taxon>Bacteroidota</taxon>
        <taxon>Chitinophagia</taxon>
        <taxon>Chitinophagales</taxon>
        <taxon>Chitinophagaceae</taxon>
        <taxon>Phnomibacter</taxon>
    </lineage>
</organism>
<dbReference type="SUPFAM" id="SSF48208">
    <property type="entry name" value="Six-hairpin glycosidases"/>
    <property type="match status" value="1"/>
</dbReference>
<accession>A0A6I6GUN5</accession>
<dbReference type="InterPro" id="IPR013737">
    <property type="entry name" value="Bac_rhamnosid_N"/>
</dbReference>
<keyword evidence="4" id="KW-0732">Signal</keyword>
<dbReference type="EMBL" id="CP046566">
    <property type="protein sequence ID" value="QGW28849.1"/>
    <property type="molecule type" value="Genomic_DNA"/>
</dbReference>
<keyword evidence="11" id="KW-1185">Reference proteome</keyword>
<dbReference type="CDD" id="cd15482">
    <property type="entry name" value="Sialidase_non-viral"/>
    <property type="match status" value="1"/>
</dbReference>
<dbReference type="InterPro" id="IPR036278">
    <property type="entry name" value="Sialidase_sf"/>
</dbReference>
<reference evidence="10 11" key="1">
    <citation type="submission" date="2019-11" db="EMBL/GenBank/DDBJ databases">
        <authorList>
            <person name="Im W.T."/>
        </authorList>
    </citation>
    <scope>NUCLEOTIDE SEQUENCE [LARGE SCALE GENOMIC DNA]</scope>
    <source>
        <strain evidence="10 11">SB-02</strain>
    </source>
</reference>
<evidence type="ECO:0000259" key="7">
    <source>
        <dbReference type="Pfam" id="PF13088"/>
    </source>
</evidence>
<dbReference type="InterPro" id="IPR012341">
    <property type="entry name" value="6hp_glycosidase-like_sf"/>
</dbReference>
<name>A0A6I6GUN5_9BACT</name>
<evidence type="ECO:0000259" key="6">
    <source>
        <dbReference type="Pfam" id="PF08531"/>
    </source>
</evidence>
<evidence type="ECO:0000259" key="9">
    <source>
        <dbReference type="Pfam" id="PF17390"/>
    </source>
</evidence>
<dbReference type="Pfam" id="PF08531">
    <property type="entry name" value="Bac_rhamnosid_N"/>
    <property type="match status" value="1"/>
</dbReference>
<dbReference type="RefSeq" id="WP_157479202.1">
    <property type="nucleotide sequence ID" value="NZ_CP046566.1"/>
</dbReference>
<dbReference type="GO" id="GO:0005975">
    <property type="term" value="P:carbohydrate metabolic process"/>
    <property type="evidence" value="ECO:0007669"/>
    <property type="project" value="InterPro"/>
</dbReference>
<evidence type="ECO:0000256" key="1">
    <source>
        <dbReference type="ARBA" id="ARBA00001445"/>
    </source>
</evidence>
<feature type="domain" description="Alpha-L-rhamnosidase C-terminal" evidence="9">
    <location>
        <begin position="806"/>
        <end position="882"/>
    </location>
</feature>
<dbReference type="Proteomes" id="UP000426027">
    <property type="component" value="Chromosome"/>
</dbReference>
<dbReference type="InterPro" id="IPR008928">
    <property type="entry name" value="6-hairpin_glycosidase_sf"/>
</dbReference>
<evidence type="ECO:0000256" key="2">
    <source>
        <dbReference type="ARBA" id="ARBA00012652"/>
    </source>
</evidence>
<dbReference type="InterPro" id="IPR013783">
    <property type="entry name" value="Ig-like_fold"/>
</dbReference>
<dbReference type="Gene3D" id="2.60.420.10">
    <property type="entry name" value="Maltose phosphorylase, domain 3"/>
    <property type="match status" value="1"/>
</dbReference>
<dbReference type="PANTHER" id="PTHR33307">
    <property type="entry name" value="ALPHA-RHAMNOSIDASE (EUROFUNG)"/>
    <property type="match status" value="1"/>
</dbReference>
<feature type="domain" description="Sialidase" evidence="7">
    <location>
        <begin position="949"/>
        <end position="1223"/>
    </location>
</feature>
<dbReference type="Gene3D" id="2.60.120.260">
    <property type="entry name" value="Galactose-binding domain-like"/>
    <property type="match status" value="2"/>
</dbReference>
<evidence type="ECO:0000313" key="11">
    <source>
        <dbReference type="Proteomes" id="UP000426027"/>
    </source>
</evidence>
<proteinExistence type="predicted"/>
<feature type="domain" description="Alpha-L-rhamnosidase concanavalin-like" evidence="5">
    <location>
        <begin position="351"/>
        <end position="453"/>
    </location>
</feature>
<dbReference type="PANTHER" id="PTHR33307:SF6">
    <property type="entry name" value="ALPHA-RHAMNOSIDASE (EUROFUNG)-RELATED"/>
    <property type="match status" value="1"/>
</dbReference>
<gene>
    <name evidence="10" type="ORF">GLV81_12750</name>
</gene>
<feature type="signal peptide" evidence="4">
    <location>
        <begin position="1"/>
        <end position="20"/>
    </location>
</feature>
<evidence type="ECO:0000256" key="3">
    <source>
        <dbReference type="ARBA" id="ARBA00022801"/>
    </source>
</evidence>
<feature type="domain" description="Bacterial alpha-L-rhamnosidase N-terminal" evidence="6">
    <location>
        <begin position="172"/>
        <end position="341"/>
    </location>
</feature>
<evidence type="ECO:0000259" key="8">
    <source>
        <dbReference type="Pfam" id="PF17389"/>
    </source>
</evidence>
<dbReference type="Pfam" id="PF13088">
    <property type="entry name" value="BNR_2"/>
    <property type="match status" value="1"/>
</dbReference>
<dbReference type="SUPFAM" id="SSF50939">
    <property type="entry name" value="Sialidases"/>
    <property type="match status" value="1"/>
</dbReference>
<dbReference type="EC" id="3.2.1.40" evidence="2"/>
<sequence length="1265" mass="143050">MRTFFSLLAVLFSLQLSAQARLQQLRCEMLSNPQGIDVAQPRFSWQLISQERNVQQTHYQVLVSSSKAALAANKADVWNSGKVAGSQSIHIRYNGAALQSGSRYYWKVLAWTNKSSNPVTLSSEFSTGLFQSSDWKAKWIGYDQASPWDSISQWSRLSARYLRKSFSAKPALKRATVHIAGMGMYELYINGKKIGNQVLAPNPTDYRKTVLYNTHDVTTALKAGNNAIGVVLGNGRFFTMRQNYKTHKHNNFGFPKLLLQLQLEYADGSKQWVLSDESWKLNVDGAIRSNNEYDGEEYDARKEWPGWTTAAFDASKWMQANLVTAPDGKLQAQSTESMQVMKIIQPKSIRKNASGRYIIDMGQNFSGWMRLKNIAGKKGDSIVLRFAESLQPNGELFVANLRDAKVTDKYFFGNHAIDANGWRPSFVYHGFRYVEVSAFPGTPQLAQFSGELVYDALTTTGRFSTSNAVINQVYQNAWWGIASNYKGMPVDCPQRNERQPWLGDRTVGAQGESFVFDNAKLYAKWMQDIEESQTTAGSIPDVAPAFWNYYTDDVTWPAAFIFISNHLYNQYGDDMPIRKHYASMKKWMMYMKEKFMKQYIMTKDKYGDWCVPPEALHLIHSKDSSRQTDGQLIATAYYYKLLSYMQRFAGMQQLPEDAAYFGKLSDSIRIAFQEKFYRPALKQYSNNTVTANLLPLYFGICPDSLRSAVFEKIRHKVHVENHDHISTGLIGSQWLMRGLTEYGYPELAYTIASNNTYPSWGYMAANGATTIWELWNGNTADPGMNSQNHVMLLGDLITWFYENLAGIRSHKSEVGFKKVIMKPTIPAGLKEVKAAYESMHGSIASHWKNTESKFEWHITIPANSSAQVYIPATAVEEITENGKPLTAYNYISIGKLEKGLLQINIPSGTYHFVRNKPFKQGIVKDEFIFERASFPESHAATIAETPSGLIAAWFGGTKEGNKDVCIYTSHLRNGQWTTPNMVADGVLNDSTRYPTYNPVLYYADNGELLLFYKIGPNVAGWTGWMMRSKDHGYTWSKREALPEGFLGPIKNKPVMINGVLMCPSSTEKNGWKAHIEMTRDYGKTWTKTEALNDANPTQAIQPSILQYKDGRLQLLCRSRNTTLNETWSHDGGKTWSPMQASPLPNNNSGTDAVTLQDGRQLLVYNHLLPTNSWVKGKGPRTPLNVSITNNGKTWYAALILEDSPISQYSYPSVIQTKDGLVHIVYTWRRERIKHVVVDPSKLTLQEIVNKQWPGAHESDATTSDD</sequence>
<evidence type="ECO:0000256" key="4">
    <source>
        <dbReference type="SAM" id="SignalP"/>
    </source>
</evidence>
<feature type="domain" description="Alpha-L-rhamnosidase six-hairpin glycosidase" evidence="8">
    <location>
        <begin position="459"/>
        <end position="804"/>
    </location>
</feature>
<comment type="catalytic activity">
    <reaction evidence="1">
        <text>Hydrolysis of terminal non-reducing alpha-L-rhamnose residues in alpha-L-rhamnosides.</text>
        <dbReference type="EC" id="3.2.1.40"/>
    </reaction>
</comment>
<evidence type="ECO:0000259" key="5">
    <source>
        <dbReference type="Pfam" id="PF05592"/>
    </source>
</evidence>
<dbReference type="InterPro" id="IPR008902">
    <property type="entry name" value="Rhamnosid_concanavalin"/>
</dbReference>
<dbReference type="Gene3D" id="1.50.10.10">
    <property type="match status" value="1"/>
</dbReference>
<dbReference type="GO" id="GO:0030596">
    <property type="term" value="F:alpha-L-rhamnosidase activity"/>
    <property type="evidence" value="ECO:0007669"/>
    <property type="project" value="UniProtKB-EC"/>
</dbReference>
<dbReference type="Pfam" id="PF17389">
    <property type="entry name" value="Bac_rhamnosid6H"/>
    <property type="match status" value="1"/>
</dbReference>